<reference evidence="4" key="1">
    <citation type="submission" date="2021-03" db="EMBL/GenBank/DDBJ databases">
        <authorList>
            <person name="Li Z."/>
            <person name="Yang C."/>
        </authorList>
    </citation>
    <scope>NUCLEOTIDE SEQUENCE</scope>
    <source>
        <strain evidence="4">Dzin_1.0</strain>
        <tissue evidence="4">Leaf</tissue>
    </source>
</reference>
<evidence type="ECO:0000256" key="1">
    <source>
        <dbReference type="PROSITE-ProRule" id="PRU00047"/>
    </source>
</evidence>
<evidence type="ECO:0000313" key="5">
    <source>
        <dbReference type="Proteomes" id="UP001085076"/>
    </source>
</evidence>
<sequence>MDCREVSDKEPWTEVHSKRRRRLTPVREGTKPCTSRGNHVRQRRSPPMKRTLRGLIEVCGRCRQPGHVMKDCRRLEVCRRCEIPGHRQSGCPETSPERGWSQRSSEGQPCKHKGKVPVQEGDANGNLNRPKEGQKGRGAASRRTSPEQGWIQRYGLEQQRNQKGKAPEQGGEGNSTRNRSEGGREGGEISRRKASPEPDTHFVSLTIDNLILAGEAKLQGYTIATIVKVNEGLADRWTVPAALAAKFAPAAPWLAEPLDDGRLFIKCPSPETAREVEQLGDISFPAFTARFAPWTADLDLPEKADGELRWLAGKGLPLSCKNRDTLARILKPAGDLVDLDTRGAPFANHFRAAVRVRRGQRLPCYIKCNIGTHKNTVVLGLEQGQPPLPLDPDTTRSGEIAGEEKTTTRRITHLNRRIRRVAEQRAGSRGQRDTQTAKT</sequence>
<keyword evidence="5" id="KW-1185">Reference proteome</keyword>
<feature type="region of interest" description="Disordered" evidence="2">
    <location>
        <begin position="86"/>
        <end position="200"/>
    </location>
</feature>
<dbReference type="InterPro" id="IPR036875">
    <property type="entry name" value="Znf_CCHC_sf"/>
</dbReference>
<keyword evidence="1" id="KW-0479">Metal-binding</keyword>
<reference evidence="4" key="2">
    <citation type="journal article" date="2022" name="Hortic Res">
        <title>The genome of Dioscorea zingiberensis sheds light on the biosynthesis, origin and evolution of the medicinally important diosgenin saponins.</title>
        <authorList>
            <person name="Li Y."/>
            <person name="Tan C."/>
            <person name="Li Z."/>
            <person name="Guo J."/>
            <person name="Li S."/>
            <person name="Chen X."/>
            <person name="Wang C."/>
            <person name="Dai X."/>
            <person name="Yang H."/>
            <person name="Song W."/>
            <person name="Hou L."/>
            <person name="Xu J."/>
            <person name="Tong Z."/>
            <person name="Xu A."/>
            <person name="Yuan X."/>
            <person name="Wang W."/>
            <person name="Yang Q."/>
            <person name="Chen L."/>
            <person name="Sun Z."/>
            <person name="Wang K."/>
            <person name="Pan B."/>
            <person name="Chen J."/>
            <person name="Bao Y."/>
            <person name="Liu F."/>
            <person name="Qi X."/>
            <person name="Gang D.R."/>
            <person name="Wen J."/>
            <person name="Li J."/>
        </authorList>
    </citation>
    <scope>NUCLEOTIDE SEQUENCE</scope>
    <source>
        <strain evidence="4">Dzin_1.0</strain>
    </source>
</reference>
<dbReference type="EMBL" id="JAGGNH010000007">
    <property type="protein sequence ID" value="KAJ0966687.1"/>
    <property type="molecule type" value="Genomic_DNA"/>
</dbReference>
<proteinExistence type="predicted"/>
<evidence type="ECO:0000313" key="4">
    <source>
        <dbReference type="EMBL" id="KAJ0966687.1"/>
    </source>
</evidence>
<organism evidence="4 5">
    <name type="scientific">Dioscorea zingiberensis</name>
    <dbReference type="NCBI Taxonomy" id="325984"/>
    <lineage>
        <taxon>Eukaryota</taxon>
        <taxon>Viridiplantae</taxon>
        <taxon>Streptophyta</taxon>
        <taxon>Embryophyta</taxon>
        <taxon>Tracheophyta</taxon>
        <taxon>Spermatophyta</taxon>
        <taxon>Magnoliopsida</taxon>
        <taxon>Liliopsida</taxon>
        <taxon>Dioscoreales</taxon>
        <taxon>Dioscoreaceae</taxon>
        <taxon>Dioscorea</taxon>
    </lineage>
</organism>
<gene>
    <name evidence="4" type="ORF">J5N97_023604</name>
</gene>
<feature type="region of interest" description="Disordered" evidence="2">
    <location>
        <begin position="1"/>
        <end position="47"/>
    </location>
</feature>
<comment type="caution">
    <text evidence="4">The sequence shown here is derived from an EMBL/GenBank/DDBJ whole genome shotgun (WGS) entry which is preliminary data.</text>
</comment>
<dbReference type="GO" id="GO:0003676">
    <property type="term" value="F:nucleic acid binding"/>
    <property type="evidence" value="ECO:0007669"/>
    <property type="project" value="InterPro"/>
</dbReference>
<dbReference type="AlphaFoldDB" id="A0A9D5C636"/>
<dbReference type="InterPro" id="IPR001878">
    <property type="entry name" value="Znf_CCHC"/>
</dbReference>
<dbReference type="PROSITE" id="PS50158">
    <property type="entry name" value="ZF_CCHC"/>
    <property type="match status" value="1"/>
</dbReference>
<feature type="domain" description="CCHC-type" evidence="3">
    <location>
        <begin position="59"/>
        <end position="74"/>
    </location>
</feature>
<accession>A0A9D5C636</accession>
<dbReference type="GO" id="GO:0008270">
    <property type="term" value="F:zinc ion binding"/>
    <property type="evidence" value="ECO:0007669"/>
    <property type="project" value="UniProtKB-KW"/>
</dbReference>
<dbReference type="Gene3D" id="4.10.60.10">
    <property type="entry name" value="Zinc finger, CCHC-type"/>
    <property type="match status" value="1"/>
</dbReference>
<protein>
    <recommendedName>
        <fullName evidence="3">CCHC-type domain-containing protein</fullName>
    </recommendedName>
</protein>
<dbReference type="Proteomes" id="UP001085076">
    <property type="component" value="Miscellaneous, Linkage group lg07"/>
</dbReference>
<keyword evidence="1" id="KW-0863">Zinc-finger</keyword>
<dbReference type="SUPFAM" id="SSF57756">
    <property type="entry name" value="Retrovirus zinc finger-like domains"/>
    <property type="match status" value="1"/>
</dbReference>
<feature type="compositionally biased region" description="Basic and acidic residues" evidence="2">
    <location>
        <begin position="1"/>
        <end position="16"/>
    </location>
</feature>
<feature type="region of interest" description="Disordered" evidence="2">
    <location>
        <begin position="383"/>
        <end position="404"/>
    </location>
</feature>
<name>A0A9D5C636_9LILI</name>
<feature type="compositionally biased region" description="Basic and acidic residues" evidence="2">
    <location>
        <begin position="178"/>
        <end position="200"/>
    </location>
</feature>
<keyword evidence="1" id="KW-0862">Zinc</keyword>
<feature type="region of interest" description="Disordered" evidence="2">
    <location>
        <begin position="420"/>
        <end position="439"/>
    </location>
</feature>
<dbReference type="SMART" id="SM00343">
    <property type="entry name" value="ZnF_C2HC"/>
    <property type="match status" value="2"/>
</dbReference>
<evidence type="ECO:0000256" key="2">
    <source>
        <dbReference type="SAM" id="MobiDB-lite"/>
    </source>
</evidence>
<evidence type="ECO:0000259" key="3">
    <source>
        <dbReference type="PROSITE" id="PS50158"/>
    </source>
</evidence>
<feature type="compositionally biased region" description="Basic residues" evidence="2">
    <location>
        <begin position="38"/>
        <end position="47"/>
    </location>
</feature>